<reference evidence="2" key="1">
    <citation type="submission" date="2020-10" db="EMBL/GenBank/DDBJ databases">
        <authorList>
            <person name="Castelo-Branco R."/>
            <person name="Eusebio N."/>
            <person name="Adriana R."/>
            <person name="Vieira A."/>
            <person name="Brugerolle De Fraissinette N."/>
            <person name="Rezende De Castro R."/>
            <person name="Schneider M.P."/>
            <person name="Vasconcelos V."/>
            <person name="Leao P.N."/>
        </authorList>
    </citation>
    <scope>NUCLEOTIDE SEQUENCE</scope>
    <source>
        <strain evidence="2">LEGE 11467</strain>
    </source>
</reference>
<proteinExistence type="predicted"/>
<evidence type="ECO:0000256" key="1">
    <source>
        <dbReference type="SAM" id="MobiDB-lite"/>
    </source>
</evidence>
<sequence length="106" mass="11738">MGDILLRHQELDRAIHCYQEAMKTHPAVAKTIYQHLEAAFEESLHRQNDSKNGTLPPNAKAPVLPASNRVQGNDLPDMSSLMPARHPSSEGVKPAQSGRRVRGNSY</sequence>
<comment type="caution">
    <text evidence="2">The sequence shown here is derived from an EMBL/GenBank/DDBJ whole genome shotgun (WGS) entry which is preliminary data.</text>
</comment>
<keyword evidence="3" id="KW-1185">Reference proteome</keyword>
<dbReference type="EMBL" id="JADEXN010000027">
    <property type="protein sequence ID" value="MBE9039717.1"/>
    <property type="molecule type" value="Genomic_DNA"/>
</dbReference>
<gene>
    <name evidence="2" type="ORF">IQ235_02770</name>
</gene>
<name>A0A928VT04_9CYAN</name>
<organism evidence="2 3">
    <name type="scientific">Zarconia navalis LEGE 11467</name>
    <dbReference type="NCBI Taxonomy" id="1828826"/>
    <lineage>
        <taxon>Bacteria</taxon>
        <taxon>Bacillati</taxon>
        <taxon>Cyanobacteriota</taxon>
        <taxon>Cyanophyceae</taxon>
        <taxon>Oscillatoriophycideae</taxon>
        <taxon>Oscillatoriales</taxon>
        <taxon>Oscillatoriales incertae sedis</taxon>
        <taxon>Zarconia</taxon>
        <taxon>Zarconia navalis</taxon>
    </lineage>
</organism>
<evidence type="ECO:0000313" key="3">
    <source>
        <dbReference type="Proteomes" id="UP000621799"/>
    </source>
</evidence>
<protein>
    <submittedName>
        <fullName evidence="2">Uncharacterized protein</fullName>
    </submittedName>
</protein>
<dbReference type="AlphaFoldDB" id="A0A928VT04"/>
<feature type="region of interest" description="Disordered" evidence="1">
    <location>
        <begin position="43"/>
        <end position="106"/>
    </location>
</feature>
<dbReference type="Proteomes" id="UP000621799">
    <property type="component" value="Unassembled WGS sequence"/>
</dbReference>
<accession>A0A928VT04</accession>
<evidence type="ECO:0000313" key="2">
    <source>
        <dbReference type="EMBL" id="MBE9039717.1"/>
    </source>
</evidence>